<feature type="compositionally biased region" description="Polar residues" evidence="1">
    <location>
        <begin position="24"/>
        <end position="44"/>
    </location>
</feature>
<evidence type="ECO:0000256" key="2">
    <source>
        <dbReference type="SAM" id="Phobius"/>
    </source>
</evidence>
<feature type="transmembrane region" description="Helical" evidence="2">
    <location>
        <begin position="538"/>
        <end position="559"/>
    </location>
</feature>
<organism evidence="3 4">
    <name type="scientific">Circinella minor</name>
    <dbReference type="NCBI Taxonomy" id="1195481"/>
    <lineage>
        <taxon>Eukaryota</taxon>
        <taxon>Fungi</taxon>
        <taxon>Fungi incertae sedis</taxon>
        <taxon>Mucoromycota</taxon>
        <taxon>Mucoromycotina</taxon>
        <taxon>Mucoromycetes</taxon>
        <taxon>Mucorales</taxon>
        <taxon>Lichtheimiaceae</taxon>
        <taxon>Circinella</taxon>
    </lineage>
</organism>
<feature type="transmembrane region" description="Helical" evidence="2">
    <location>
        <begin position="714"/>
        <end position="733"/>
    </location>
</feature>
<evidence type="ECO:0008006" key="5">
    <source>
        <dbReference type="Google" id="ProtNLM"/>
    </source>
</evidence>
<feature type="compositionally biased region" description="Basic and acidic residues" evidence="1">
    <location>
        <begin position="122"/>
        <end position="139"/>
    </location>
</feature>
<evidence type="ECO:0000313" key="3">
    <source>
        <dbReference type="EMBL" id="KAG2221830.1"/>
    </source>
</evidence>
<keyword evidence="2" id="KW-0812">Transmembrane</keyword>
<feature type="transmembrane region" description="Helical" evidence="2">
    <location>
        <begin position="450"/>
        <end position="470"/>
    </location>
</feature>
<proteinExistence type="predicted"/>
<feature type="compositionally biased region" description="Low complexity" evidence="1">
    <location>
        <begin position="227"/>
        <end position="243"/>
    </location>
</feature>
<feature type="region of interest" description="Disordered" evidence="1">
    <location>
        <begin position="226"/>
        <end position="277"/>
    </location>
</feature>
<keyword evidence="2" id="KW-1133">Transmembrane helix</keyword>
<feature type="region of interest" description="Disordered" evidence="1">
    <location>
        <begin position="1"/>
        <end position="50"/>
    </location>
</feature>
<keyword evidence="2" id="KW-0472">Membrane</keyword>
<dbReference type="Proteomes" id="UP000646827">
    <property type="component" value="Unassembled WGS sequence"/>
</dbReference>
<feature type="transmembrane region" description="Helical" evidence="2">
    <location>
        <begin position="685"/>
        <end position="708"/>
    </location>
</feature>
<reference evidence="3 4" key="1">
    <citation type="submission" date="2020-12" db="EMBL/GenBank/DDBJ databases">
        <title>Metabolic potential, ecology and presence of endohyphal bacteria is reflected in genomic diversity of Mucoromycotina.</title>
        <authorList>
            <person name="Muszewska A."/>
            <person name="Okrasinska A."/>
            <person name="Steczkiewicz K."/>
            <person name="Drgas O."/>
            <person name="Orlowska M."/>
            <person name="Perlinska-Lenart U."/>
            <person name="Aleksandrzak-Piekarczyk T."/>
            <person name="Szatraj K."/>
            <person name="Zielenkiewicz U."/>
            <person name="Pilsyk S."/>
            <person name="Malc E."/>
            <person name="Mieczkowski P."/>
            <person name="Kruszewska J.S."/>
            <person name="Biernat P."/>
            <person name="Pawlowska J."/>
        </authorList>
    </citation>
    <scope>NUCLEOTIDE SEQUENCE [LARGE SCALE GENOMIC DNA]</scope>
    <source>
        <strain evidence="3 4">CBS 142.35</strain>
    </source>
</reference>
<dbReference type="Pfam" id="PF06772">
    <property type="entry name" value="LtrA"/>
    <property type="match status" value="1"/>
</dbReference>
<name>A0A8H7S366_9FUNG</name>
<evidence type="ECO:0000313" key="4">
    <source>
        <dbReference type="Proteomes" id="UP000646827"/>
    </source>
</evidence>
<accession>A0A8H7S366</accession>
<dbReference type="PANTHER" id="PTHR42101">
    <property type="entry name" value="CHROMOSOME 16, WHOLE GENOME SHOTGUN SEQUENCE"/>
    <property type="match status" value="1"/>
</dbReference>
<dbReference type="PANTHER" id="PTHR42101:SF1">
    <property type="entry name" value="LOW TEMPERATURE REQUIREMENT A"/>
    <property type="match status" value="1"/>
</dbReference>
<keyword evidence="4" id="KW-1185">Reference proteome</keyword>
<feature type="transmembrane region" description="Helical" evidence="2">
    <location>
        <begin position="511"/>
        <end position="532"/>
    </location>
</feature>
<comment type="caution">
    <text evidence="3">The sequence shown here is derived from an EMBL/GenBank/DDBJ whole genome shotgun (WGS) entry which is preliminary data.</text>
</comment>
<feature type="region of interest" description="Disordered" evidence="1">
    <location>
        <begin position="122"/>
        <end position="148"/>
    </location>
</feature>
<dbReference type="InterPro" id="IPR010640">
    <property type="entry name" value="Low_temperature_requirement_A"/>
</dbReference>
<gene>
    <name evidence="3" type="ORF">INT45_003544</name>
</gene>
<feature type="region of interest" description="Disordered" evidence="1">
    <location>
        <begin position="63"/>
        <end position="102"/>
    </location>
</feature>
<feature type="transmembrane region" description="Helical" evidence="2">
    <location>
        <begin position="654"/>
        <end position="673"/>
    </location>
</feature>
<evidence type="ECO:0000256" key="1">
    <source>
        <dbReference type="SAM" id="MobiDB-lite"/>
    </source>
</evidence>
<sequence>MASQFGRGLTIGRKQPHHGARRGSNVSHPSTMRQSDIENITIEQPENDVEEFVEVRRSIASRRSSRSSFALSQRHGSSLHRRAPSTNSQPHRRHGHETFGDLMLHPIKEFELHRQRLHEYQEEKKNWDKEHPGDLEKAGDTPVVPEPSIEASKPLVRTMIHLRHLMGGDQQIRITKAMINHLKEPLELTDEEVLKLYQVHDTDDLIEFFHKSEREYSLKIHKTVNLKKNSSSENSSDSSSSSGSEDEQEKKKKKKKPSTPKNEKQQQIPSDQQDDGIQLTSKPVATMNGDDIIIELNDNVFIEVKRYWPEEHEETGSNRRPLFVLPDPDLSDEIGEETSATWLELFGDVFYVGFLATFTHEHHISDSTNLGIYASWFVVVWWSWCAGALYTSRYETGDVMHHIYKIIELCGLVGMAGASAKFWDNPYGFIIGYMVCWAAFMSGSFAKKPLLGYAVVHAIALLLWGISLLYTESRGPRFALWYISIFLEVMVHIYLKSHKQVSLAASHLGERFALFTLIVLGENCMGFIRAVMESGTEVRVVVANMFGIVIIFLFFFMYFDDFSKEVLSGQVKLSQLWMYLHFPLHLCQVAFGIALSDTISIYAESQAGDVKTTAAHLISSWARMAAAAIEEGGEHSAESAAGEEESSTHIDPTYVFKSFWISGGLILVINALIKIINTPVSTAKWSAVVCTARVLNAVIFFALASTSFDSLDGLATMGIMVSCLLIQGSIDLLD</sequence>
<dbReference type="EMBL" id="JAEPRB010000098">
    <property type="protein sequence ID" value="KAG2221830.1"/>
    <property type="molecule type" value="Genomic_DNA"/>
</dbReference>
<feature type="transmembrane region" description="Helical" evidence="2">
    <location>
        <begin position="476"/>
        <end position="495"/>
    </location>
</feature>
<protein>
    <recommendedName>
        <fullName evidence="5">Bacterial low temperature requirement A protein-domain-containing protein</fullName>
    </recommendedName>
</protein>
<dbReference type="OrthoDB" id="191995at2759"/>
<dbReference type="AlphaFoldDB" id="A0A8H7S366"/>